<feature type="domain" description="Aminoglycoside phosphotransferase" evidence="1">
    <location>
        <begin position="31"/>
        <end position="272"/>
    </location>
</feature>
<dbReference type="AlphaFoldDB" id="A0A0B5ETM4"/>
<accession>A0A0B5ETM4</accession>
<reference evidence="2 3" key="1">
    <citation type="submission" date="2015-01" db="EMBL/GenBank/DDBJ databases">
        <title>Enhanced salinomycin production by adjusting the supply of polyketide extender units in Streptomyce albus DSM 41398.</title>
        <authorList>
            <person name="Lu C."/>
        </authorList>
    </citation>
    <scope>NUCLEOTIDE SEQUENCE [LARGE SCALE GENOMIC DNA]</scope>
    <source>
        <strain evidence="3">ATCC 21838 / DSM 41398 / FERM P-419 / JCM 4703 / NBRC 107858</strain>
    </source>
</reference>
<sequence length="322" mass="35866">MPSEEPEFPLPAATRAWVREQLAEGEELVRATRLKGGWSAEMRLLRLRGPAGEREWVLRSFAHPFFVRHAPGMLHREAAVLRLLRDTGIPVADPVAVDPEGRRCAAPSLLMTRLPGRPCLDESGASDRSRALAAQLVRIHRVRAEGGDRPRLYEPWTSPETVRLPESGTRPALWNRAVDVLRAPPPPYEPRFLHRDFHPGNVLFAPGGDGRPGARITGVVDWVETSWGPAELDLAHCSTNLALLYGAPAGLGFTAHYLDAGGRLTDDPRARLYWHLLDALAFAPYAEKVAVPWRDLGRTDLTEEVMARRLEEWVAALFVRYG</sequence>
<name>A0A0B5ETM4_STRA4</name>
<keyword evidence="3" id="KW-1185">Reference proteome</keyword>
<organism evidence="2 3">
    <name type="scientific">Streptomyces albus (strain ATCC 21838 / DSM 41398 / FERM P-419 / JCM 4703 / NBRC 107858)</name>
    <dbReference type="NCBI Taxonomy" id="1081613"/>
    <lineage>
        <taxon>Bacteria</taxon>
        <taxon>Bacillati</taxon>
        <taxon>Actinomycetota</taxon>
        <taxon>Actinomycetes</taxon>
        <taxon>Kitasatosporales</taxon>
        <taxon>Streptomycetaceae</taxon>
        <taxon>Streptomyces</taxon>
    </lineage>
</organism>
<dbReference type="InterPro" id="IPR051678">
    <property type="entry name" value="AGP_Transferase"/>
</dbReference>
<dbReference type="KEGG" id="sals:SLNWT_5817"/>
<dbReference type="EMBL" id="CP010519">
    <property type="protein sequence ID" value="AJE86193.1"/>
    <property type="molecule type" value="Genomic_DNA"/>
</dbReference>
<gene>
    <name evidence="2" type="ORF">SLNWT_5817</name>
</gene>
<evidence type="ECO:0000313" key="3">
    <source>
        <dbReference type="Proteomes" id="UP000031523"/>
    </source>
</evidence>
<dbReference type="Gene3D" id="3.30.200.20">
    <property type="entry name" value="Phosphorylase Kinase, domain 1"/>
    <property type="match status" value="1"/>
</dbReference>
<dbReference type="Pfam" id="PF01636">
    <property type="entry name" value="APH"/>
    <property type="match status" value="1"/>
</dbReference>
<dbReference type="InterPro" id="IPR002575">
    <property type="entry name" value="Aminoglycoside_PTrfase"/>
</dbReference>
<dbReference type="GO" id="GO:0016740">
    <property type="term" value="F:transferase activity"/>
    <property type="evidence" value="ECO:0007669"/>
    <property type="project" value="UniProtKB-KW"/>
</dbReference>
<keyword evidence="2" id="KW-0808">Transferase</keyword>
<evidence type="ECO:0000313" key="2">
    <source>
        <dbReference type="EMBL" id="AJE86193.1"/>
    </source>
</evidence>
<dbReference type="InterPro" id="IPR011009">
    <property type="entry name" value="Kinase-like_dom_sf"/>
</dbReference>
<dbReference type="Proteomes" id="UP000031523">
    <property type="component" value="Chromosome"/>
</dbReference>
<dbReference type="Gene3D" id="3.90.1200.10">
    <property type="match status" value="1"/>
</dbReference>
<dbReference type="PANTHER" id="PTHR21310">
    <property type="entry name" value="AMINOGLYCOSIDE PHOSPHOTRANSFERASE-RELATED-RELATED"/>
    <property type="match status" value="1"/>
</dbReference>
<dbReference type="SUPFAM" id="SSF56112">
    <property type="entry name" value="Protein kinase-like (PK-like)"/>
    <property type="match status" value="1"/>
</dbReference>
<proteinExistence type="predicted"/>
<protein>
    <submittedName>
        <fullName evidence="2">Aminoglycoside phosphotransferase</fullName>
    </submittedName>
</protein>
<evidence type="ECO:0000259" key="1">
    <source>
        <dbReference type="Pfam" id="PF01636"/>
    </source>
</evidence>